<comment type="caution">
    <text evidence="1">The sequence shown here is derived from an EMBL/GenBank/DDBJ whole genome shotgun (WGS) entry which is preliminary data.</text>
</comment>
<dbReference type="RefSeq" id="WP_160165178.1">
    <property type="nucleotide sequence ID" value="NZ_CP053627.1"/>
</dbReference>
<evidence type="ECO:0000313" key="1">
    <source>
        <dbReference type="EMBL" id="EWS78044.1"/>
    </source>
</evidence>
<evidence type="ECO:0000313" key="2">
    <source>
        <dbReference type="EMBL" id="MCD8473882.1"/>
    </source>
</evidence>
<accession>Z9JIS5</accession>
<keyword evidence="4" id="KW-1185">Reference proteome</keyword>
<dbReference type="Proteomes" id="UP000020406">
    <property type="component" value="Unassembled WGS sequence"/>
</dbReference>
<dbReference type="AlphaFoldDB" id="Z9JIS5"/>
<reference evidence="1 3" key="1">
    <citation type="journal article" date="2014" name="Genome Announc.">
        <title>Draft Genome Sequence of Xylella fastidiosa Pear Leaf Scorch Strain in Taiwan.</title>
        <authorList>
            <person name="Su C.C."/>
            <person name="Deng W.L."/>
            <person name="Jan F.J."/>
            <person name="Chang C.J."/>
            <person name="Huang H."/>
            <person name="Chen J."/>
        </authorList>
    </citation>
    <scope>NUCLEOTIDE SEQUENCE [LARGE SCALE GENOMIC DNA]</scope>
    <source>
        <strain evidence="1 3">PLS229</strain>
    </source>
</reference>
<name>Z9JIS5_9GAMM</name>
<dbReference type="EMBL" id="JDSQ01000011">
    <property type="protein sequence ID" value="EWS78044.1"/>
    <property type="molecule type" value="Genomic_DNA"/>
</dbReference>
<proteinExistence type="predicted"/>
<evidence type="ECO:0000313" key="3">
    <source>
        <dbReference type="Proteomes" id="UP000020406"/>
    </source>
</evidence>
<organism evidence="1 3">
    <name type="scientific">Xylella taiwanensis</name>
    <dbReference type="NCBI Taxonomy" id="1444770"/>
    <lineage>
        <taxon>Bacteria</taxon>
        <taxon>Pseudomonadati</taxon>
        <taxon>Pseudomonadota</taxon>
        <taxon>Gammaproteobacteria</taxon>
        <taxon>Lysobacterales</taxon>
        <taxon>Lysobacteraceae</taxon>
        <taxon>Xylella</taxon>
    </lineage>
</organism>
<evidence type="ECO:0000313" key="4">
    <source>
        <dbReference type="Proteomes" id="UP001430701"/>
    </source>
</evidence>
<sequence length="52" mass="5688">MSALNPCVLPAALLRWIGTSLGIFFVGMHHSAAQHVTPLVQAIQQHSKLRCH</sequence>
<dbReference type="EMBL" id="JAJPPU010000002">
    <property type="protein sequence ID" value="MCD8473882.1"/>
    <property type="molecule type" value="Genomic_DNA"/>
</dbReference>
<protein>
    <submittedName>
        <fullName evidence="1">Uncharacterized protein</fullName>
    </submittedName>
</protein>
<dbReference type="Proteomes" id="UP001430701">
    <property type="component" value="Unassembled WGS sequence"/>
</dbReference>
<dbReference type="GeneID" id="68900782"/>
<dbReference type="STRING" id="1444770.AF72_07550"/>
<gene>
    <name evidence="1" type="ORF">AF72_07550</name>
    <name evidence="2" type="ORF">LPH55_10565</name>
</gene>
<reference evidence="2" key="2">
    <citation type="submission" date="2021-11" db="EMBL/GenBank/DDBJ databases">
        <title>Genome sequence of Xylella taiwanensis PLS432.</title>
        <authorList>
            <person name="Weng L.-W."/>
            <person name="Su C.-C."/>
            <person name="Tsai C.-W."/>
            <person name="Kuo C.-H."/>
        </authorList>
    </citation>
    <scope>NUCLEOTIDE SEQUENCE</scope>
    <source>
        <strain evidence="2">PLS432</strain>
    </source>
</reference>